<evidence type="ECO:0000256" key="8">
    <source>
        <dbReference type="SAM" id="Phobius"/>
    </source>
</evidence>
<accession>A0A1M6JS51</accession>
<feature type="transmembrane region" description="Helical" evidence="8">
    <location>
        <begin position="369"/>
        <end position="389"/>
    </location>
</feature>
<evidence type="ECO:0000256" key="6">
    <source>
        <dbReference type="ARBA" id="ARBA00022989"/>
    </source>
</evidence>
<dbReference type="PANTHER" id="PTHR33908">
    <property type="entry name" value="MANNOSYLTRANSFERASE YKCB-RELATED"/>
    <property type="match status" value="1"/>
</dbReference>
<feature type="transmembrane region" description="Helical" evidence="8">
    <location>
        <begin position="146"/>
        <end position="163"/>
    </location>
</feature>
<feature type="transmembrane region" description="Helical" evidence="8">
    <location>
        <begin position="317"/>
        <end position="337"/>
    </location>
</feature>
<feature type="transmembrane region" description="Helical" evidence="8">
    <location>
        <begin position="95"/>
        <end position="115"/>
    </location>
</feature>
<evidence type="ECO:0000313" key="10">
    <source>
        <dbReference type="EMBL" id="SHJ49430.1"/>
    </source>
</evidence>
<name>A0A1M6JS51_PSEXY</name>
<protein>
    <submittedName>
        <fullName evidence="10">Dolichyl-phosphate-mannose-protein mannosyltransferase</fullName>
    </submittedName>
</protein>
<keyword evidence="7 8" id="KW-0472">Membrane</keyword>
<gene>
    <name evidence="10" type="ORF">SAMN02745725_02679</name>
</gene>
<dbReference type="RefSeq" id="WP_072918903.1">
    <property type="nucleotide sequence ID" value="NZ_FQYQ01000025.1"/>
</dbReference>
<keyword evidence="11" id="KW-1185">Reference proteome</keyword>
<evidence type="ECO:0000313" key="11">
    <source>
        <dbReference type="Proteomes" id="UP000184185"/>
    </source>
</evidence>
<dbReference type="InterPro" id="IPR038731">
    <property type="entry name" value="RgtA/B/C-like"/>
</dbReference>
<feature type="transmembrane region" description="Helical" evidence="8">
    <location>
        <begin position="190"/>
        <end position="206"/>
    </location>
</feature>
<evidence type="ECO:0000259" key="9">
    <source>
        <dbReference type="Pfam" id="PF13231"/>
    </source>
</evidence>
<keyword evidence="6 8" id="KW-1133">Transmembrane helix</keyword>
<proteinExistence type="predicted"/>
<keyword evidence="2" id="KW-1003">Cell membrane</keyword>
<feature type="domain" description="Glycosyltransferase RgtA/B/C/D-like" evidence="9">
    <location>
        <begin position="80"/>
        <end position="226"/>
    </location>
</feature>
<evidence type="ECO:0000256" key="5">
    <source>
        <dbReference type="ARBA" id="ARBA00022692"/>
    </source>
</evidence>
<feature type="transmembrane region" description="Helical" evidence="8">
    <location>
        <begin position="343"/>
        <end position="362"/>
    </location>
</feature>
<dbReference type="GO" id="GO:0016763">
    <property type="term" value="F:pentosyltransferase activity"/>
    <property type="evidence" value="ECO:0007669"/>
    <property type="project" value="TreeGrafter"/>
</dbReference>
<dbReference type="InterPro" id="IPR050297">
    <property type="entry name" value="LipidA_mod_glycosyltrf_83"/>
</dbReference>
<keyword evidence="5 8" id="KW-0812">Transmembrane</keyword>
<evidence type="ECO:0000256" key="4">
    <source>
        <dbReference type="ARBA" id="ARBA00022679"/>
    </source>
</evidence>
<evidence type="ECO:0000256" key="7">
    <source>
        <dbReference type="ARBA" id="ARBA00023136"/>
    </source>
</evidence>
<feature type="transmembrane region" description="Helical" evidence="8">
    <location>
        <begin position="124"/>
        <end position="140"/>
    </location>
</feature>
<reference evidence="10 11" key="1">
    <citation type="submission" date="2016-11" db="EMBL/GenBank/DDBJ databases">
        <authorList>
            <person name="Jaros S."/>
            <person name="Januszkiewicz K."/>
            <person name="Wedrychowicz H."/>
        </authorList>
    </citation>
    <scope>NUCLEOTIDE SEQUENCE [LARGE SCALE GENOMIC DNA]</scope>
    <source>
        <strain evidence="10 11">DSM 14809</strain>
    </source>
</reference>
<dbReference type="PANTHER" id="PTHR33908:SF3">
    <property type="entry name" value="UNDECAPRENYL PHOSPHATE-ALPHA-4-AMINO-4-DEOXY-L-ARABINOSE ARABINOSYL TRANSFERASE"/>
    <property type="match status" value="1"/>
</dbReference>
<evidence type="ECO:0000256" key="2">
    <source>
        <dbReference type="ARBA" id="ARBA00022475"/>
    </source>
</evidence>
<feature type="transmembrane region" description="Helical" evidence="8">
    <location>
        <begin position="290"/>
        <end position="310"/>
    </location>
</feature>
<dbReference type="EMBL" id="FQYQ01000025">
    <property type="protein sequence ID" value="SHJ49430.1"/>
    <property type="molecule type" value="Genomic_DNA"/>
</dbReference>
<dbReference type="Pfam" id="PF13231">
    <property type="entry name" value="PMT_2"/>
    <property type="match status" value="1"/>
</dbReference>
<feature type="transmembrane region" description="Helical" evidence="8">
    <location>
        <begin position="12"/>
        <end position="30"/>
    </location>
</feature>
<evidence type="ECO:0000256" key="1">
    <source>
        <dbReference type="ARBA" id="ARBA00004651"/>
    </source>
</evidence>
<feature type="transmembrane region" description="Helical" evidence="8">
    <location>
        <begin position="215"/>
        <end position="235"/>
    </location>
</feature>
<dbReference type="GO" id="GO:0005886">
    <property type="term" value="C:plasma membrane"/>
    <property type="evidence" value="ECO:0007669"/>
    <property type="project" value="UniProtKB-SubCell"/>
</dbReference>
<dbReference type="OrthoDB" id="974040at2"/>
<sequence length="509" mass="58914">MFEKVSKYINKYKLVSVIVIGCVLRLAYIGRIPGEYNYFLDESFSAYEAYSMLNYGIDSHGYHNPIYLESWGSGMSAVQCYIQMLFIKILGFRPVAVRLPQALLACITLVFIYLLMKEIAEEKIAFWATFIFAISPWHLIMSRWGLDCNFFIGFVTIAMYLLITSRNVLWKTILAAIFMGITLYSYASPWIVMPFLVYGTILFLYLKKEITIKSILIYTIVLAVVSFPLFLFIAINMGFIEEIRTNIISIPKLGYFRSDDVKPSIENIKRMLSFFWTQYDYVTHDSVPKYGIYFKISNIFLVIGLIKEVIKRSKRAVIMWIWLACGFVMGCFIVANFERLNILFIPLFFFVASGINCTIGLCKKWKIAATIIMVLLYSINGIMFAKFYFIDYNASIFNILPNGVQEVLIFAQNYEGTIHIQDIRHPRVLCYTQYPVDKYVETVVYEDEHAKFLQPKSFEGYDFTEYIHDDAIKGDVYICSVENDEAVAWLAEHDMSCAQFGKFYLGVAN</sequence>
<comment type="subcellular location">
    <subcellularLocation>
        <location evidence="1">Cell membrane</location>
        <topology evidence="1">Multi-pass membrane protein</topology>
    </subcellularLocation>
</comment>
<organism evidence="10 11">
    <name type="scientific">Pseudobutyrivibrio xylanivorans DSM 14809</name>
    <dbReference type="NCBI Taxonomy" id="1123012"/>
    <lineage>
        <taxon>Bacteria</taxon>
        <taxon>Bacillati</taxon>
        <taxon>Bacillota</taxon>
        <taxon>Clostridia</taxon>
        <taxon>Lachnospirales</taxon>
        <taxon>Lachnospiraceae</taxon>
        <taxon>Pseudobutyrivibrio</taxon>
    </lineage>
</organism>
<evidence type="ECO:0000256" key="3">
    <source>
        <dbReference type="ARBA" id="ARBA00022676"/>
    </source>
</evidence>
<dbReference type="AlphaFoldDB" id="A0A1M6JS51"/>
<dbReference type="Proteomes" id="UP000184185">
    <property type="component" value="Unassembled WGS sequence"/>
</dbReference>
<keyword evidence="4 10" id="KW-0808">Transferase</keyword>
<keyword evidence="3 10" id="KW-0328">Glycosyltransferase</keyword>
<dbReference type="GO" id="GO:0010041">
    <property type="term" value="P:response to iron(III) ion"/>
    <property type="evidence" value="ECO:0007669"/>
    <property type="project" value="TreeGrafter"/>
</dbReference>
<dbReference type="GO" id="GO:0009103">
    <property type="term" value="P:lipopolysaccharide biosynthetic process"/>
    <property type="evidence" value="ECO:0007669"/>
    <property type="project" value="UniProtKB-ARBA"/>
</dbReference>